<dbReference type="PANTHER" id="PTHR21521:SF0">
    <property type="entry name" value="AMUN, ISOFORM A"/>
    <property type="match status" value="1"/>
</dbReference>
<name>A0AAV1TRJ2_9STRA</name>
<feature type="compositionally biased region" description="Basic and acidic residues" evidence="1">
    <location>
        <begin position="244"/>
        <end position="259"/>
    </location>
</feature>
<evidence type="ECO:0000256" key="1">
    <source>
        <dbReference type="SAM" id="MobiDB-lite"/>
    </source>
</evidence>
<feature type="region of interest" description="Disordered" evidence="1">
    <location>
        <begin position="244"/>
        <end position="271"/>
    </location>
</feature>
<dbReference type="AlphaFoldDB" id="A0AAV1TRJ2"/>
<dbReference type="PANTHER" id="PTHR21521">
    <property type="entry name" value="AMUN, ISOFORM A"/>
    <property type="match status" value="1"/>
</dbReference>
<evidence type="ECO:0000313" key="3">
    <source>
        <dbReference type="Proteomes" id="UP001162060"/>
    </source>
</evidence>
<dbReference type="GO" id="GO:0003824">
    <property type="term" value="F:catalytic activity"/>
    <property type="evidence" value="ECO:0007669"/>
    <property type="project" value="InterPro"/>
</dbReference>
<evidence type="ECO:0000313" key="2">
    <source>
        <dbReference type="EMBL" id="CAK7923805.1"/>
    </source>
</evidence>
<comment type="caution">
    <text evidence="2">The sequence shown here is derived from an EMBL/GenBank/DDBJ whole genome shotgun (WGS) entry which is preliminary data.</text>
</comment>
<sequence>MLWSSSSEAPWAALWPRYDAIVQSIPNRELVDLDEWYLTSFPSIVRTREPLPYVTAQELQRVMKWKLTKGKWRPQLLKFVSGLSNHEVVEASRDAFRQLKSGDLRAATEALCVLKGVGPATASAVLAAYDGSVPFMADEALEAIAGIIGPRKYTLPHFLRFAEELRAKAKWLNEDKAATKDENEVKADTVWTSQRVQLCLYAEARDSDAPASPLCAKAKKAALSVTKRKRNDAVIKPLSTDVKKAMVQREDATDPERLLRRSQRKRQRSLD</sequence>
<evidence type="ECO:0008006" key="4">
    <source>
        <dbReference type="Google" id="ProtNLM"/>
    </source>
</evidence>
<dbReference type="Proteomes" id="UP001162060">
    <property type="component" value="Unassembled WGS sequence"/>
</dbReference>
<reference evidence="2" key="1">
    <citation type="submission" date="2024-01" db="EMBL/GenBank/DDBJ databases">
        <authorList>
            <person name="Webb A."/>
        </authorList>
    </citation>
    <scope>NUCLEOTIDE SEQUENCE</scope>
    <source>
        <strain evidence="2">Pm1</strain>
    </source>
</reference>
<feature type="compositionally biased region" description="Basic residues" evidence="1">
    <location>
        <begin position="260"/>
        <end position="271"/>
    </location>
</feature>
<protein>
    <recommendedName>
        <fullName evidence="4">HhH-GPD domain-containing protein</fullName>
    </recommendedName>
</protein>
<proteinExistence type="predicted"/>
<accession>A0AAV1TRJ2</accession>
<organism evidence="2 3">
    <name type="scientific">Peronospora matthiolae</name>
    <dbReference type="NCBI Taxonomy" id="2874970"/>
    <lineage>
        <taxon>Eukaryota</taxon>
        <taxon>Sar</taxon>
        <taxon>Stramenopiles</taxon>
        <taxon>Oomycota</taxon>
        <taxon>Peronosporomycetes</taxon>
        <taxon>Peronosporales</taxon>
        <taxon>Peronosporaceae</taxon>
        <taxon>Peronospora</taxon>
    </lineage>
</organism>
<dbReference type="GO" id="GO:0006281">
    <property type="term" value="P:DNA repair"/>
    <property type="evidence" value="ECO:0007669"/>
    <property type="project" value="InterPro"/>
</dbReference>
<dbReference type="EMBL" id="CAKLBY020000070">
    <property type="protein sequence ID" value="CAK7923805.1"/>
    <property type="molecule type" value="Genomic_DNA"/>
</dbReference>
<dbReference type="InterPro" id="IPR011257">
    <property type="entry name" value="DNA_glycosylase"/>
</dbReference>
<gene>
    <name evidence="2" type="ORF">PM001_LOCUS8955</name>
</gene>
<dbReference type="SUPFAM" id="SSF48150">
    <property type="entry name" value="DNA-glycosylase"/>
    <property type="match status" value="1"/>
</dbReference>